<proteinExistence type="predicted"/>
<dbReference type="Proteomes" id="UP001518140">
    <property type="component" value="Unassembled WGS sequence"/>
</dbReference>
<sequence length="41" mass="4522">MTEHAPTYEPPTLVELGDFADLTLGGIRHLSVDFITSAYGW</sequence>
<evidence type="ECO:0000313" key="2">
    <source>
        <dbReference type="Proteomes" id="UP001518140"/>
    </source>
</evidence>
<dbReference type="EMBL" id="JAAKZX010000207">
    <property type="protein sequence ID" value="NGO47843.1"/>
    <property type="molecule type" value="Genomic_DNA"/>
</dbReference>
<reference evidence="1 2" key="1">
    <citation type="submission" date="2020-02" db="EMBL/GenBank/DDBJ databases">
        <title>Whole-genome analyses of novel actinobacteria.</title>
        <authorList>
            <person name="Sahin N."/>
            <person name="Tokatli A."/>
        </authorList>
    </citation>
    <scope>NUCLEOTIDE SEQUENCE [LARGE SCALE GENOMIC DNA]</scope>
    <source>
        <strain evidence="1 2">YC419</strain>
    </source>
</reference>
<keyword evidence="2" id="KW-1185">Reference proteome</keyword>
<name>A0ABX0E5K6_9ACTN</name>
<dbReference type="NCBIfam" id="NF033521">
    <property type="entry name" value="lasso_leader_L3"/>
    <property type="match status" value="1"/>
</dbReference>
<gene>
    <name evidence="1" type="ORF">G6048_39150</name>
</gene>
<evidence type="ECO:0000313" key="1">
    <source>
        <dbReference type="EMBL" id="NGO47843.1"/>
    </source>
</evidence>
<dbReference type="RefSeq" id="WP_165344355.1">
    <property type="nucleotide sequence ID" value="NZ_JAAKZX010000207.1"/>
</dbReference>
<comment type="caution">
    <text evidence="1">The sequence shown here is derived from an EMBL/GenBank/DDBJ whole genome shotgun (WGS) entry which is preliminary data.</text>
</comment>
<protein>
    <submittedName>
        <fullName evidence="1">Lasso RiPP family leader peptide-containing protein</fullName>
    </submittedName>
</protein>
<accession>A0ABX0E5K6</accession>
<organism evidence="1 2">
    <name type="scientific">Streptomyces ureilyticus</name>
    <dbReference type="NCBI Taxonomy" id="1775131"/>
    <lineage>
        <taxon>Bacteria</taxon>
        <taxon>Bacillati</taxon>
        <taxon>Actinomycetota</taxon>
        <taxon>Actinomycetes</taxon>
        <taxon>Kitasatosporales</taxon>
        <taxon>Streptomycetaceae</taxon>
        <taxon>Streptomyces</taxon>
    </lineage>
</organism>